<dbReference type="Proteomes" id="UP001162802">
    <property type="component" value="Unassembled WGS sequence"/>
</dbReference>
<reference evidence="1" key="1">
    <citation type="submission" date="2022-03" db="EMBL/GenBank/DDBJ databases">
        <title>Identification of a novel bacterium isolated from mangrove sediments.</title>
        <authorList>
            <person name="Pan X."/>
        </authorList>
    </citation>
    <scope>NUCLEOTIDE SEQUENCE</scope>
    <source>
        <strain evidence="1">B2637</strain>
    </source>
</reference>
<accession>A0ABT0AIF6</accession>
<organism evidence="1 2">
    <name type="scientific">Novosphingobium mangrovi</name>
    <name type="common">ex Hu et al. 2023</name>
    <dbReference type="NCBI Taxonomy" id="2930094"/>
    <lineage>
        <taxon>Bacteria</taxon>
        <taxon>Pseudomonadati</taxon>
        <taxon>Pseudomonadota</taxon>
        <taxon>Alphaproteobacteria</taxon>
        <taxon>Sphingomonadales</taxon>
        <taxon>Sphingomonadaceae</taxon>
        <taxon>Novosphingobium</taxon>
    </lineage>
</organism>
<evidence type="ECO:0000313" key="1">
    <source>
        <dbReference type="EMBL" id="MCJ1962981.1"/>
    </source>
</evidence>
<name>A0ABT0AIF6_9SPHN</name>
<protein>
    <submittedName>
        <fullName evidence="1">Uncharacterized protein</fullName>
    </submittedName>
</protein>
<evidence type="ECO:0000313" key="2">
    <source>
        <dbReference type="Proteomes" id="UP001162802"/>
    </source>
</evidence>
<gene>
    <name evidence="1" type="ORF">MTR65_20055</name>
</gene>
<proteinExistence type="predicted"/>
<dbReference type="EMBL" id="JALHAT010000083">
    <property type="protein sequence ID" value="MCJ1962981.1"/>
    <property type="molecule type" value="Genomic_DNA"/>
</dbReference>
<keyword evidence="2" id="KW-1185">Reference proteome</keyword>
<sequence length="61" mass="6511">MTGLVALMVRMNKAIAPLLMGENRLEGCITVISSPTMKHISTRNAKDIAGLQLHVCADMSG</sequence>
<dbReference type="RefSeq" id="WP_243803379.1">
    <property type="nucleotide sequence ID" value="NZ_JALHAT010000083.1"/>
</dbReference>
<comment type="caution">
    <text evidence="1">The sequence shown here is derived from an EMBL/GenBank/DDBJ whole genome shotgun (WGS) entry which is preliminary data.</text>
</comment>